<name>A0A507DR21_9FUNG</name>
<dbReference type="GO" id="GO:0005524">
    <property type="term" value="F:ATP binding"/>
    <property type="evidence" value="ECO:0007669"/>
    <property type="project" value="UniProtKB-UniRule"/>
</dbReference>
<dbReference type="InterPro" id="IPR008271">
    <property type="entry name" value="Ser/Thr_kinase_AS"/>
</dbReference>
<dbReference type="GO" id="GO:0005634">
    <property type="term" value="C:nucleus"/>
    <property type="evidence" value="ECO:0007669"/>
    <property type="project" value="TreeGrafter"/>
</dbReference>
<dbReference type="InterPro" id="IPR017441">
    <property type="entry name" value="Protein_kinase_ATP_BS"/>
</dbReference>
<dbReference type="EMBL" id="QEAN01000010">
    <property type="protein sequence ID" value="TPX53976.1"/>
    <property type="molecule type" value="Genomic_DNA"/>
</dbReference>
<dbReference type="InterPro" id="IPR051175">
    <property type="entry name" value="CLK_kinases"/>
</dbReference>
<dbReference type="Gene3D" id="1.10.510.10">
    <property type="entry name" value="Transferase(Phosphotransferase) domain 1"/>
    <property type="match status" value="1"/>
</dbReference>
<dbReference type="Proteomes" id="UP000317494">
    <property type="component" value="Unassembled WGS sequence"/>
</dbReference>
<gene>
    <name evidence="9" type="ORF">SeMB42_g00528</name>
</gene>
<dbReference type="SUPFAM" id="SSF56112">
    <property type="entry name" value="Protein kinase-like (PK-like)"/>
    <property type="match status" value="1"/>
</dbReference>
<evidence type="ECO:0000256" key="3">
    <source>
        <dbReference type="ARBA" id="ARBA00022741"/>
    </source>
</evidence>
<keyword evidence="10" id="KW-1185">Reference proteome</keyword>
<keyword evidence="4" id="KW-0418">Kinase</keyword>
<feature type="compositionally biased region" description="Polar residues" evidence="7">
    <location>
        <begin position="224"/>
        <end position="236"/>
    </location>
</feature>
<dbReference type="STRING" id="286115.A0A507DR21"/>
<protein>
    <recommendedName>
        <fullName evidence="8">Protein kinase domain-containing protein</fullName>
    </recommendedName>
</protein>
<dbReference type="GO" id="GO:0004674">
    <property type="term" value="F:protein serine/threonine kinase activity"/>
    <property type="evidence" value="ECO:0007669"/>
    <property type="project" value="UniProtKB-KW"/>
</dbReference>
<dbReference type="Pfam" id="PF00069">
    <property type="entry name" value="Pkinase"/>
    <property type="match status" value="1"/>
</dbReference>
<sequence>MITASMREGSSVSANSAGRYDYSRKSSKESRLTMNSVGGYDPYPPSHHRQQQQPTTYPAHLYPNTSTVGLPQYQSLPLGHTFDQTYMHQPYLLPMSQSWTSSNAPHPTNTSIATPPATTQANQFIHPPAYPSQSYRNPYPINAYDMPPALSTRQRMIHNNMSAANMITTTTANRPRLIPSGNTASSEVIDLTGSPSKPGILITQKAASRKRRRDPQPSPPPRNLHQTTVSTGSRPSSHNHRESDASTISSHPQPPPAPLPPCDDDDGHFIVNIDENLTPRYRILKLLGQGTFGKVVEAYDRHTKKNVAIKIIRSVQKYRDASKIEIKVLQAIRSHDPQNTKRCIHLRDVFDYRSHICMVFEVLSQSIFDFLKENKFLPFSMAQIRDFAHQILVAVEFCHSLKLIHTDLKPENLMLETNAFTARPYKRGTGSNGQQVMRRELHNTMLRLIDFGSAIFEDDYHSSIVSTRHYRAPEIILNMGWSYPCDIWSIGCILVEFFTGEAFFQTHDNLEHLAMMEQTLGKFHPDFIAKVPHSYKYFKNGKLDWPNQDVNKSSRAFVRKLSPLDVTIKPISIPAYKHFLDLVQRMLIYDPCRRITAKEALQHPFFTEELRL</sequence>
<dbReference type="PANTHER" id="PTHR45646:SF11">
    <property type="entry name" value="SERINE_THREONINE-PROTEIN KINASE DOA"/>
    <property type="match status" value="1"/>
</dbReference>
<dbReference type="PANTHER" id="PTHR45646">
    <property type="entry name" value="SERINE/THREONINE-PROTEIN KINASE DOA-RELATED"/>
    <property type="match status" value="1"/>
</dbReference>
<feature type="domain" description="Protein kinase" evidence="8">
    <location>
        <begin position="281"/>
        <end position="606"/>
    </location>
</feature>
<dbReference type="Gene3D" id="3.30.200.20">
    <property type="entry name" value="Phosphorylase Kinase, domain 1"/>
    <property type="match status" value="1"/>
</dbReference>
<evidence type="ECO:0000313" key="10">
    <source>
        <dbReference type="Proteomes" id="UP000317494"/>
    </source>
</evidence>
<dbReference type="PROSITE" id="PS00108">
    <property type="entry name" value="PROTEIN_KINASE_ST"/>
    <property type="match status" value="1"/>
</dbReference>
<evidence type="ECO:0000256" key="1">
    <source>
        <dbReference type="ARBA" id="ARBA00022527"/>
    </source>
</evidence>
<evidence type="ECO:0000313" key="9">
    <source>
        <dbReference type="EMBL" id="TPX53976.1"/>
    </source>
</evidence>
<organism evidence="9 10">
    <name type="scientific">Synchytrium endobioticum</name>
    <dbReference type="NCBI Taxonomy" id="286115"/>
    <lineage>
        <taxon>Eukaryota</taxon>
        <taxon>Fungi</taxon>
        <taxon>Fungi incertae sedis</taxon>
        <taxon>Chytridiomycota</taxon>
        <taxon>Chytridiomycota incertae sedis</taxon>
        <taxon>Chytridiomycetes</taxon>
        <taxon>Synchytriales</taxon>
        <taxon>Synchytriaceae</taxon>
        <taxon>Synchytrium</taxon>
    </lineage>
</organism>
<dbReference type="SMART" id="SM00220">
    <property type="entry name" value="S_TKc"/>
    <property type="match status" value="1"/>
</dbReference>
<feature type="binding site" evidence="6">
    <location>
        <position position="310"/>
    </location>
    <ligand>
        <name>ATP</name>
        <dbReference type="ChEBI" id="CHEBI:30616"/>
    </ligand>
</feature>
<evidence type="ECO:0000256" key="4">
    <source>
        <dbReference type="ARBA" id="ARBA00022777"/>
    </source>
</evidence>
<keyword evidence="2" id="KW-0808">Transferase</keyword>
<dbReference type="InterPro" id="IPR011009">
    <property type="entry name" value="Kinase-like_dom_sf"/>
</dbReference>
<accession>A0A507DR21</accession>
<feature type="compositionally biased region" description="Pro residues" evidence="7">
    <location>
        <begin position="252"/>
        <end position="261"/>
    </location>
</feature>
<dbReference type="InterPro" id="IPR000719">
    <property type="entry name" value="Prot_kinase_dom"/>
</dbReference>
<evidence type="ECO:0000256" key="7">
    <source>
        <dbReference type="SAM" id="MobiDB-lite"/>
    </source>
</evidence>
<dbReference type="VEuPathDB" id="FungiDB:SeMB42_g00528"/>
<proteinExistence type="predicted"/>
<feature type="region of interest" description="Disordered" evidence="7">
    <location>
        <begin position="1"/>
        <end position="63"/>
    </location>
</feature>
<dbReference type="AlphaFoldDB" id="A0A507DR21"/>
<reference evidence="9 10" key="1">
    <citation type="journal article" date="2019" name="Sci. Rep.">
        <title>Comparative genomics of chytrid fungi reveal insights into the obligate biotrophic and pathogenic lifestyle of Synchytrium endobioticum.</title>
        <authorList>
            <person name="van de Vossenberg B.T.L.H."/>
            <person name="Warris S."/>
            <person name="Nguyen H.D.T."/>
            <person name="van Gent-Pelzer M.P.E."/>
            <person name="Joly D.L."/>
            <person name="van de Geest H.C."/>
            <person name="Bonants P.J.M."/>
            <person name="Smith D.S."/>
            <person name="Levesque C.A."/>
            <person name="van der Lee T.A.J."/>
        </authorList>
    </citation>
    <scope>NUCLEOTIDE SEQUENCE [LARGE SCALE GENOMIC DNA]</scope>
    <source>
        <strain evidence="9 10">MB42</strain>
    </source>
</reference>
<keyword evidence="5 6" id="KW-0067">ATP-binding</keyword>
<feature type="compositionally biased region" description="Basic and acidic residues" evidence="7">
    <location>
        <begin position="21"/>
        <end position="31"/>
    </location>
</feature>
<feature type="region of interest" description="Disordered" evidence="7">
    <location>
        <begin position="170"/>
        <end position="265"/>
    </location>
</feature>
<dbReference type="CDD" id="cd14134">
    <property type="entry name" value="PKc_CLK"/>
    <property type="match status" value="1"/>
</dbReference>
<comment type="caution">
    <text evidence="9">The sequence shown here is derived from an EMBL/GenBank/DDBJ whole genome shotgun (WGS) entry which is preliminary data.</text>
</comment>
<dbReference type="PROSITE" id="PS00107">
    <property type="entry name" value="PROTEIN_KINASE_ATP"/>
    <property type="match status" value="1"/>
</dbReference>
<keyword evidence="3 6" id="KW-0547">Nucleotide-binding</keyword>
<evidence type="ECO:0000256" key="2">
    <source>
        <dbReference type="ARBA" id="ARBA00022679"/>
    </source>
</evidence>
<evidence type="ECO:0000256" key="6">
    <source>
        <dbReference type="PROSITE-ProRule" id="PRU10141"/>
    </source>
</evidence>
<dbReference type="PROSITE" id="PS50011">
    <property type="entry name" value="PROTEIN_KINASE_DOM"/>
    <property type="match status" value="1"/>
</dbReference>
<keyword evidence="1" id="KW-0723">Serine/threonine-protein kinase</keyword>
<dbReference type="GO" id="GO:0043484">
    <property type="term" value="P:regulation of RNA splicing"/>
    <property type="evidence" value="ECO:0007669"/>
    <property type="project" value="TreeGrafter"/>
</dbReference>
<evidence type="ECO:0000259" key="8">
    <source>
        <dbReference type="PROSITE" id="PS50011"/>
    </source>
</evidence>
<evidence type="ECO:0000256" key="5">
    <source>
        <dbReference type="ARBA" id="ARBA00022840"/>
    </source>
</evidence>